<dbReference type="EMBL" id="LEKV01006521">
    <property type="protein sequence ID" value="KVH74768.1"/>
    <property type="molecule type" value="Genomic_DNA"/>
</dbReference>
<gene>
    <name evidence="1" type="ORF">Ccrd_025564</name>
</gene>
<dbReference type="Proteomes" id="UP000243975">
    <property type="component" value="Unassembled WGS sequence"/>
</dbReference>
<evidence type="ECO:0000313" key="2">
    <source>
        <dbReference type="Proteomes" id="UP000243975"/>
    </source>
</evidence>
<evidence type="ECO:0000313" key="1">
    <source>
        <dbReference type="EMBL" id="KVH74768.1"/>
    </source>
</evidence>
<organism evidence="1 2">
    <name type="scientific">Cynara cardunculus var. scolymus</name>
    <name type="common">Globe artichoke</name>
    <name type="synonym">Cynara scolymus</name>
    <dbReference type="NCBI Taxonomy" id="59895"/>
    <lineage>
        <taxon>Eukaryota</taxon>
        <taxon>Viridiplantae</taxon>
        <taxon>Streptophyta</taxon>
        <taxon>Embryophyta</taxon>
        <taxon>Tracheophyta</taxon>
        <taxon>Spermatophyta</taxon>
        <taxon>Magnoliopsida</taxon>
        <taxon>eudicotyledons</taxon>
        <taxon>Gunneridae</taxon>
        <taxon>Pentapetalae</taxon>
        <taxon>asterids</taxon>
        <taxon>campanulids</taxon>
        <taxon>Asterales</taxon>
        <taxon>Asteraceae</taxon>
        <taxon>Carduoideae</taxon>
        <taxon>Cardueae</taxon>
        <taxon>Carduinae</taxon>
        <taxon>Cynara</taxon>
    </lineage>
</organism>
<reference evidence="1 2" key="1">
    <citation type="journal article" date="2016" name="Sci. Rep.">
        <title>The genome sequence of the outbreeding globe artichoke constructed de novo incorporating a phase-aware low-pass sequencing strategy of F1 progeny.</title>
        <authorList>
            <person name="Scaglione D."/>
            <person name="Reyes-Chin-Wo S."/>
            <person name="Acquadro A."/>
            <person name="Froenicke L."/>
            <person name="Portis E."/>
            <person name="Beitel C."/>
            <person name="Tirone M."/>
            <person name="Mauro R."/>
            <person name="Lo Monaco A."/>
            <person name="Mauromicale G."/>
            <person name="Faccioli P."/>
            <person name="Cattivelli L."/>
            <person name="Rieseberg L."/>
            <person name="Michelmore R."/>
            <person name="Lanteri S."/>
        </authorList>
    </citation>
    <scope>NUCLEOTIDE SEQUENCE [LARGE SCALE GENOMIC DNA]</scope>
    <source>
        <strain evidence="1">2C</strain>
    </source>
</reference>
<protein>
    <submittedName>
        <fullName evidence="1">Uncharacterized protein</fullName>
    </submittedName>
</protein>
<dbReference type="OMA" id="WRPSLCT"/>
<proteinExistence type="predicted"/>
<dbReference type="Gramene" id="KVH74768">
    <property type="protein sequence ID" value="KVH74768"/>
    <property type="gene ID" value="Ccrd_025564"/>
</dbReference>
<accession>A0A103WLV0</accession>
<name>A0A103WLV0_CYNCS</name>
<comment type="caution">
    <text evidence="1">The sequence shown here is derived from an EMBL/GenBank/DDBJ whole genome shotgun (WGS) entry which is preliminary data.</text>
</comment>
<keyword evidence="2" id="KW-1185">Reference proteome</keyword>
<sequence>MRFLITLVACCGIDQYQSSVALNSKRNDDDKSLVVGLVRENKLLGGGKMGRNSWRQPVQWRPSLCTISEEDVIKAERIQLYVKPGNKGMKNVKLSTSSYTPYGYRNEFV</sequence>
<dbReference type="AlphaFoldDB" id="A0A103WLV0"/>